<accession>A0AAV5LHD1</accession>
<gene>
    <name evidence="1" type="ORF">SLEP1_g44415</name>
</gene>
<sequence>MEGSLDVEDSSSKIGGGLGFRCRSFWRFLVSDLHPEFAETIYWHGWIETTFSKAFTIQAIFVISALKVDLDKKSCQF</sequence>
<evidence type="ECO:0000313" key="2">
    <source>
        <dbReference type="Proteomes" id="UP001054252"/>
    </source>
</evidence>
<dbReference type="EMBL" id="BPVZ01000115">
    <property type="protein sequence ID" value="GKV36266.1"/>
    <property type="molecule type" value="Genomic_DNA"/>
</dbReference>
<name>A0AAV5LHD1_9ROSI</name>
<organism evidence="1 2">
    <name type="scientific">Rubroshorea leprosula</name>
    <dbReference type="NCBI Taxonomy" id="152421"/>
    <lineage>
        <taxon>Eukaryota</taxon>
        <taxon>Viridiplantae</taxon>
        <taxon>Streptophyta</taxon>
        <taxon>Embryophyta</taxon>
        <taxon>Tracheophyta</taxon>
        <taxon>Spermatophyta</taxon>
        <taxon>Magnoliopsida</taxon>
        <taxon>eudicotyledons</taxon>
        <taxon>Gunneridae</taxon>
        <taxon>Pentapetalae</taxon>
        <taxon>rosids</taxon>
        <taxon>malvids</taxon>
        <taxon>Malvales</taxon>
        <taxon>Dipterocarpaceae</taxon>
        <taxon>Rubroshorea</taxon>
    </lineage>
</organism>
<reference evidence="1 2" key="1">
    <citation type="journal article" date="2021" name="Commun. Biol.">
        <title>The genome of Shorea leprosula (Dipterocarpaceae) highlights the ecological relevance of drought in aseasonal tropical rainforests.</title>
        <authorList>
            <person name="Ng K.K.S."/>
            <person name="Kobayashi M.J."/>
            <person name="Fawcett J.A."/>
            <person name="Hatakeyama M."/>
            <person name="Paape T."/>
            <person name="Ng C.H."/>
            <person name="Ang C.C."/>
            <person name="Tnah L.H."/>
            <person name="Lee C.T."/>
            <person name="Nishiyama T."/>
            <person name="Sese J."/>
            <person name="O'Brien M.J."/>
            <person name="Copetti D."/>
            <person name="Mohd Noor M.I."/>
            <person name="Ong R.C."/>
            <person name="Putra M."/>
            <person name="Sireger I.Z."/>
            <person name="Indrioko S."/>
            <person name="Kosugi Y."/>
            <person name="Izuno A."/>
            <person name="Isagi Y."/>
            <person name="Lee S.L."/>
            <person name="Shimizu K.K."/>
        </authorList>
    </citation>
    <scope>NUCLEOTIDE SEQUENCE [LARGE SCALE GENOMIC DNA]</scope>
    <source>
        <strain evidence="1">214</strain>
    </source>
</reference>
<dbReference type="Proteomes" id="UP001054252">
    <property type="component" value="Unassembled WGS sequence"/>
</dbReference>
<protein>
    <submittedName>
        <fullName evidence="1">Uncharacterized protein</fullName>
    </submittedName>
</protein>
<comment type="caution">
    <text evidence="1">The sequence shown here is derived from an EMBL/GenBank/DDBJ whole genome shotgun (WGS) entry which is preliminary data.</text>
</comment>
<proteinExistence type="predicted"/>
<keyword evidence="2" id="KW-1185">Reference proteome</keyword>
<dbReference type="AlphaFoldDB" id="A0AAV5LHD1"/>
<evidence type="ECO:0000313" key="1">
    <source>
        <dbReference type="EMBL" id="GKV36266.1"/>
    </source>
</evidence>